<evidence type="ECO:0000313" key="1">
    <source>
        <dbReference type="EMBL" id="PYE85929.1"/>
    </source>
</evidence>
<sequence length="128" mass="14915">MQQIMRMLSERKLREVTRFYDFPLPVHWDEHFVIYQTPEAFLEALSDHIPQGVPPRYEAHVRAIELPRQGRYRLWCDFIVSTPAGVTVTPTVHFCRQDEAGMRIEMVETQTCSTAMPEVAREVLVLGL</sequence>
<evidence type="ECO:0008006" key="3">
    <source>
        <dbReference type="Google" id="ProtNLM"/>
    </source>
</evidence>
<name>A0A318SZX4_9RHOB</name>
<accession>A0A318SZX4</accession>
<reference evidence="1 2" key="1">
    <citation type="submission" date="2018-06" db="EMBL/GenBank/DDBJ databases">
        <title>Genomic Encyclopedia of Type Strains, Phase III (KMG-III): the genomes of soil and plant-associated and newly described type strains.</title>
        <authorList>
            <person name="Whitman W."/>
        </authorList>
    </citation>
    <scope>NUCLEOTIDE SEQUENCE [LARGE SCALE GENOMIC DNA]</scope>
    <source>
        <strain evidence="1 2">CECT 9025</strain>
    </source>
</reference>
<dbReference type="EMBL" id="QJTE01000001">
    <property type="protein sequence ID" value="PYE85929.1"/>
    <property type="molecule type" value="Genomic_DNA"/>
</dbReference>
<dbReference type="Proteomes" id="UP000248311">
    <property type="component" value="Unassembled WGS sequence"/>
</dbReference>
<proteinExistence type="predicted"/>
<comment type="caution">
    <text evidence="1">The sequence shown here is derived from an EMBL/GenBank/DDBJ whole genome shotgun (WGS) entry which is preliminary data.</text>
</comment>
<keyword evidence="2" id="KW-1185">Reference proteome</keyword>
<protein>
    <recommendedName>
        <fullName evidence="3">Nuclear transport factor 2 family protein</fullName>
    </recommendedName>
</protein>
<gene>
    <name evidence="1" type="ORF">DFP88_101603</name>
</gene>
<dbReference type="AlphaFoldDB" id="A0A318SZX4"/>
<evidence type="ECO:0000313" key="2">
    <source>
        <dbReference type="Proteomes" id="UP000248311"/>
    </source>
</evidence>
<organism evidence="1 2">
    <name type="scientific">Pseudoroseicyclus aestuarii</name>
    <dbReference type="NCBI Taxonomy" id="1795041"/>
    <lineage>
        <taxon>Bacteria</taxon>
        <taxon>Pseudomonadati</taxon>
        <taxon>Pseudomonadota</taxon>
        <taxon>Alphaproteobacteria</taxon>
        <taxon>Rhodobacterales</taxon>
        <taxon>Paracoccaceae</taxon>
        <taxon>Pseudoroseicyclus</taxon>
    </lineage>
</organism>